<evidence type="ECO:0000256" key="2">
    <source>
        <dbReference type="RuleBase" id="RU003523"/>
    </source>
</evidence>
<evidence type="ECO:0000256" key="1">
    <source>
        <dbReference type="ARBA" id="ARBA00022679"/>
    </source>
</evidence>
<proteinExistence type="inferred from homology"/>
<accession>A0ABV6C1F2</accession>
<evidence type="ECO:0000313" key="5">
    <source>
        <dbReference type="Proteomes" id="UP001589788"/>
    </source>
</evidence>
<name>A0ABV6C1F2_9ACTN</name>
<dbReference type="Gene3D" id="1.10.238.260">
    <property type="match status" value="1"/>
</dbReference>
<sequence length="409" mass="44077">MAEDARTPWHTGQWFTSPWNHDPEVAGAYRFAGHLAIHDVTLRDGEQQAGVVFSADEKVRIAEALAEAGVQRIEAGLPAVSEEDTKAVQRIAGLGLPAEIYAFSRCTVEDVQRAVDCGVTGVVTEVPSSRHLIELGYRWSVERAVELSVEATSYAHAQGLKVSFFPIDATRADVADYLDLVAQVAQAGHLDGLGLVDTFGVLTPHAVERFVQVSRERLGVPVETHFHMDYGLGVANSLIAAAAGADVIQTTVSGLGERAGNTPLEETVLALRTLYDVDVGVRTEALGPLASLVAELSGVEQPPNRSVSGSRLFEVESGIISTWVRNVREVDLTEAFPYLPSLVGREGPRLVLGKGSGLDNVAEALERLGFQADDAQRAEILQRVKRRSLELHGLLEDHDLEAIAEEVLA</sequence>
<evidence type="ECO:0000313" key="4">
    <source>
        <dbReference type="EMBL" id="MFC0080777.1"/>
    </source>
</evidence>
<dbReference type="PROSITE" id="PS50991">
    <property type="entry name" value="PYR_CT"/>
    <property type="match status" value="1"/>
</dbReference>
<dbReference type="EMBL" id="JBHLYQ010000005">
    <property type="protein sequence ID" value="MFC0080777.1"/>
    <property type="molecule type" value="Genomic_DNA"/>
</dbReference>
<comment type="caution">
    <text evidence="4">The sequence shown here is derived from an EMBL/GenBank/DDBJ whole genome shotgun (WGS) entry which is preliminary data.</text>
</comment>
<dbReference type="InterPro" id="IPR013785">
    <property type="entry name" value="Aldolase_TIM"/>
</dbReference>
<dbReference type="SUPFAM" id="SSF51569">
    <property type="entry name" value="Aldolase"/>
    <property type="match status" value="1"/>
</dbReference>
<protein>
    <submittedName>
        <fullName evidence="4">LeuA family protein</fullName>
    </submittedName>
</protein>
<dbReference type="RefSeq" id="WP_377787311.1">
    <property type="nucleotide sequence ID" value="NZ_JBHLYQ010000005.1"/>
</dbReference>
<reference evidence="4 5" key="1">
    <citation type="submission" date="2024-09" db="EMBL/GenBank/DDBJ databases">
        <authorList>
            <person name="Sun Q."/>
            <person name="Mori K."/>
        </authorList>
    </citation>
    <scope>NUCLEOTIDE SEQUENCE [LARGE SCALE GENOMIC DNA]</scope>
    <source>
        <strain evidence="4 5">JCM 15389</strain>
    </source>
</reference>
<gene>
    <name evidence="4" type="ORF">ACFFRE_01220</name>
</gene>
<dbReference type="PROSITE" id="PS00815">
    <property type="entry name" value="AIPM_HOMOCIT_SYNTH_1"/>
    <property type="match status" value="1"/>
</dbReference>
<keyword evidence="5" id="KW-1185">Reference proteome</keyword>
<dbReference type="InterPro" id="IPR000891">
    <property type="entry name" value="PYR_CT"/>
</dbReference>
<dbReference type="InterPro" id="IPR002034">
    <property type="entry name" value="AIPM/Hcit_synth_CS"/>
</dbReference>
<organism evidence="4 5">
    <name type="scientific">Aciditerrimonas ferrireducens</name>
    <dbReference type="NCBI Taxonomy" id="667306"/>
    <lineage>
        <taxon>Bacteria</taxon>
        <taxon>Bacillati</taxon>
        <taxon>Actinomycetota</taxon>
        <taxon>Acidimicrobiia</taxon>
        <taxon>Acidimicrobiales</taxon>
        <taxon>Acidimicrobiaceae</taxon>
        <taxon>Aciditerrimonas</taxon>
    </lineage>
</organism>
<dbReference type="PANTHER" id="PTHR42880">
    <property type="entry name" value="HOMOCITRATE SYNTHASE"/>
    <property type="match status" value="1"/>
</dbReference>
<keyword evidence="1 2" id="KW-0808">Transferase</keyword>
<feature type="domain" description="Pyruvate carboxyltransferase" evidence="3">
    <location>
        <begin position="35"/>
        <end position="287"/>
    </location>
</feature>
<dbReference type="PANTHER" id="PTHR42880:SF1">
    <property type="entry name" value="ISOPROPYLMALATE_HOMOCITRATE_CITRAMALATE SYNTHASE FAMILY PROTEIN"/>
    <property type="match status" value="1"/>
</dbReference>
<comment type="similarity">
    <text evidence="2">Belongs to the alpha-IPM synthase/homocitrate synthase family.</text>
</comment>
<dbReference type="Pfam" id="PF00682">
    <property type="entry name" value="HMGL-like"/>
    <property type="match status" value="1"/>
</dbReference>
<evidence type="ECO:0000259" key="3">
    <source>
        <dbReference type="PROSITE" id="PS50991"/>
    </source>
</evidence>
<dbReference type="Proteomes" id="UP001589788">
    <property type="component" value="Unassembled WGS sequence"/>
</dbReference>
<dbReference type="Gene3D" id="3.20.20.70">
    <property type="entry name" value="Aldolase class I"/>
    <property type="match status" value="1"/>
</dbReference>